<accession>A0A815D781</accession>
<dbReference type="EMBL" id="CAJNOE010000642">
    <property type="protein sequence ID" value="CAF1297611.1"/>
    <property type="molecule type" value="Genomic_DNA"/>
</dbReference>
<comment type="caution">
    <text evidence="2">The sequence shown here is derived from an EMBL/GenBank/DDBJ whole genome shotgun (WGS) entry which is preliminary data.</text>
</comment>
<name>A0A815D781_9BILA</name>
<protein>
    <recommendedName>
        <fullName evidence="1">MULE transposase domain-containing protein</fullName>
    </recommendedName>
</protein>
<dbReference type="InterPro" id="IPR018289">
    <property type="entry name" value="MULE_transposase_dom"/>
</dbReference>
<dbReference type="EMBL" id="CAJOBB010004584">
    <property type="protein sequence ID" value="CAF4094889.1"/>
    <property type="molecule type" value="Genomic_DNA"/>
</dbReference>
<dbReference type="Pfam" id="PF10551">
    <property type="entry name" value="MULE"/>
    <property type="match status" value="1"/>
</dbReference>
<dbReference type="Proteomes" id="UP000663860">
    <property type="component" value="Unassembled WGS sequence"/>
</dbReference>
<dbReference type="AlphaFoldDB" id="A0A815D781"/>
<gene>
    <name evidence="2" type="ORF">IZO911_LOCUS33875</name>
    <name evidence="3" type="ORF">KXQ929_LOCUS34181</name>
</gene>
<proteinExistence type="predicted"/>
<evidence type="ECO:0000313" key="4">
    <source>
        <dbReference type="Proteomes" id="UP000663860"/>
    </source>
</evidence>
<organism evidence="2 4">
    <name type="scientific">Adineta steineri</name>
    <dbReference type="NCBI Taxonomy" id="433720"/>
    <lineage>
        <taxon>Eukaryota</taxon>
        <taxon>Metazoa</taxon>
        <taxon>Spiralia</taxon>
        <taxon>Gnathifera</taxon>
        <taxon>Rotifera</taxon>
        <taxon>Eurotatoria</taxon>
        <taxon>Bdelloidea</taxon>
        <taxon>Adinetida</taxon>
        <taxon>Adinetidae</taxon>
        <taxon>Adineta</taxon>
    </lineage>
</organism>
<dbReference type="Proteomes" id="UP000663868">
    <property type="component" value="Unassembled WGS sequence"/>
</dbReference>
<feature type="domain" description="MULE transposase" evidence="1">
    <location>
        <begin position="125"/>
        <end position="220"/>
    </location>
</feature>
<reference evidence="2" key="1">
    <citation type="submission" date="2021-02" db="EMBL/GenBank/DDBJ databases">
        <authorList>
            <person name="Nowell W R."/>
        </authorList>
    </citation>
    <scope>NUCLEOTIDE SEQUENCE</scope>
</reference>
<sequence>MPAPERLEVRKMMNNVKNRVTNETTAIGQIYTDELVRSNLSTTALALAPTAKLANPSLHQIRRQTTPNLPTSMNFDIPTDYKRTMNNERYLLTDRIQRVDGNIGKRLLFFATDEQLRVLFTSDHIMMDGTFDTCPAHFDQIYSIHSVKNNQSVVCVIAILCGRSSIIYKELLAILCQHARRMKLRFHPARITTDFEHALIKTLGDEYPNVNHTGCYYHFTNALYRQIQHLGLTAAYRDDEHIRLCTRKLMVLPFVPVNYIQEAFDEVSRQAPDLMEPFVNYFERFWMRKMKWSLWNVSGVELRTNNWVEGWNHRFNRISAHVPTEQSHSDRCTSSQLNVTISRNIDEENISEADEDDFTQPSATVEDHIYQSSTTTRQALAPLTNSSIIIQNKVAPVSHVEDSFLNLNSKELHQIHASQTRGGALALELR</sequence>
<evidence type="ECO:0000259" key="1">
    <source>
        <dbReference type="Pfam" id="PF10551"/>
    </source>
</evidence>
<evidence type="ECO:0000313" key="2">
    <source>
        <dbReference type="EMBL" id="CAF1297611.1"/>
    </source>
</evidence>
<evidence type="ECO:0000313" key="3">
    <source>
        <dbReference type="EMBL" id="CAF4094889.1"/>
    </source>
</evidence>